<dbReference type="Proteomes" id="UP001302126">
    <property type="component" value="Unassembled WGS sequence"/>
</dbReference>
<feature type="region of interest" description="Disordered" evidence="1">
    <location>
        <begin position="284"/>
        <end position="306"/>
    </location>
</feature>
<evidence type="ECO:0000256" key="2">
    <source>
        <dbReference type="SAM" id="Phobius"/>
    </source>
</evidence>
<feature type="region of interest" description="Disordered" evidence="1">
    <location>
        <begin position="512"/>
        <end position="571"/>
    </location>
</feature>
<feature type="compositionally biased region" description="Polar residues" evidence="1">
    <location>
        <begin position="294"/>
        <end position="306"/>
    </location>
</feature>
<keyword evidence="2" id="KW-0472">Membrane</keyword>
<reference evidence="4" key="1">
    <citation type="journal article" date="2023" name="Mol. Phylogenet. Evol.">
        <title>Genome-scale phylogeny and comparative genomics of the fungal order Sordariales.</title>
        <authorList>
            <person name="Hensen N."/>
            <person name="Bonometti L."/>
            <person name="Westerberg I."/>
            <person name="Brannstrom I.O."/>
            <person name="Guillou S."/>
            <person name="Cros-Aarteil S."/>
            <person name="Calhoun S."/>
            <person name="Haridas S."/>
            <person name="Kuo A."/>
            <person name="Mondo S."/>
            <person name="Pangilinan J."/>
            <person name="Riley R."/>
            <person name="LaButti K."/>
            <person name="Andreopoulos B."/>
            <person name="Lipzen A."/>
            <person name="Chen C."/>
            <person name="Yan M."/>
            <person name="Daum C."/>
            <person name="Ng V."/>
            <person name="Clum A."/>
            <person name="Steindorff A."/>
            <person name="Ohm R.A."/>
            <person name="Martin F."/>
            <person name="Silar P."/>
            <person name="Natvig D.O."/>
            <person name="Lalanne C."/>
            <person name="Gautier V."/>
            <person name="Ament-Velasquez S.L."/>
            <person name="Kruys A."/>
            <person name="Hutchinson M.I."/>
            <person name="Powell A.J."/>
            <person name="Barry K."/>
            <person name="Miller A.N."/>
            <person name="Grigoriev I.V."/>
            <person name="Debuchy R."/>
            <person name="Gladieux P."/>
            <person name="Hiltunen Thoren M."/>
            <person name="Johannesson H."/>
        </authorList>
    </citation>
    <scope>NUCLEOTIDE SEQUENCE</scope>
    <source>
        <strain evidence="4">PSN309</strain>
    </source>
</reference>
<evidence type="ECO:0000256" key="3">
    <source>
        <dbReference type="SAM" id="SignalP"/>
    </source>
</evidence>
<feature type="region of interest" description="Disordered" evidence="1">
    <location>
        <begin position="334"/>
        <end position="387"/>
    </location>
</feature>
<dbReference type="AlphaFoldDB" id="A0AAN7AGU4"/>
<gene>
    <name evidence="4" type="ORF">QBC35DRAFT_554855</name>
</gene>
<sequence>MRGSSAWSCSPCVVLLLSAIFGQNIAVSASHAGRQHQANRDVIHRVAKAQVTAMAVLKRQEGEGGGVCATDHALCPQSLSGGCCPSRYACAADSCFATTAGPTTGCGLTGHYPCSNGGCCRVGFICGKNNDECYPPASMTLTSTDCPANFYLCPASVNFGCCKSGMGCAVNGCYSTNPVTSTVTRTESFTSGTRVITTTTTAVFVATPTPPTGVPTPNAPDGEAKFIPTSVPKVPAQNPTNDSGSSGLSGAAIGGIVAGVVILLIVVVVAAFFIIRKLNKVVEVTEQSKRSASEKQTATKKSASQIQQMEIYGEQLHATTPYEDDVSMSLDPLYQTHASTPQPDGAAADAGRNRSDSHPGGFTPSPNMFHDRSRHASPDSNAGYFDHAGSALMQHNNLNQTPMQPARMRSSTDSNNRGAYHWRQQSNASELSADESDRGHSNVNSPLVIPELDSSGAFVELPGQGPDRGGSRSRSESAASRPHNRGRSDTQQSRSELGLSPLEEGIEFHGHYGRRGHQAGQTGAGLDEIEYDMTSPVDPGYIPSQSALPQQQQPDQGGYYSPWTPQPPPKS</sequence>
<evidence type="ECO:0000313" key="4">
    <source>
        <dbReference type="EMBL" id="KAK4186099.1"/>
    </source>
</evidence>
<evidence type="ECO:0000256" key="1">
    <source>
        <dbReference type="SAM" id="MobiDB-lite"/>
    </source>
</evidence>
<keyword evidence="5" id="KW-1185">Reference proteome</keyword>
<evidence type="ECO:0008006" key="6">
    <source>
        <dbReference type="Google" id="ProtNLM"/>
    </source>
</evidence>
<protein>
    <recommendedName>
        <fullName evidence="6">Mid2 domain-containing protein</fullName>
    </recommendedName>
</protein>
<feature type="transmembrane region" description="Helical" evidence="2">
    <location>
        <begin position="251"/>
        <end position="275"/>
    </location>
</feature>
<accession>A0AAN7AGU4</accession>
<proteinExistence type="predicted"/>
<feature type="compositionally biased region" description="Low complexity" evidence="1">
    <location>
        <begin position="543"/>
        <end position="562"/>
    </location>
</feature>
<feature type="signal peptide" evidence="3">
    <location>
        <begin position="1"/>
        <end position="22"/>
    </location>
</feature>
<dbReference type="EMBL" id="MU864431">
    <property type="protein sequence ID" value="KAK4186099.1"/>
    <property type="molecule type" value="Genomic_DNA"/>
</dbReference>
<organism evidence="4 5">
    <name type="scientific">Podospora australis</name>
    <dbReference type="NCBI Taxonomy" id="1536484"/>
    <lineage>
        <taxon>Eukaryota</taxon>
        <taxon>Fungi</taxon>
        <taxon>Dikarya</taxon>
        <taxon>Ascomycota</taxon>
        <taxon>Pezizomycotina</taxon>
        <taxon>Sordariomycetes</taxon>
        <taxon>Sordariomycetidae</taxon>
        <taxon>Sordariales</taxon>
        <taxon>Podosporaceae</taxon>
        <taxon>Podospora</taxon>
    </lineage>
</organism>
<feature type="chain" id="PRO_5043046243" description="Mid2 domain-containing protein" evidence="3">
    <location>
        <begin position="23"/>
        <end position="571"/>
    </location>
</feature>
<evidence type="ECO:0000313" key="5">
    <source>
        <dbReference type="Proteomes" id="UP001302126"/>
    </source>
</evidence>
<keyword evidence="2" id="KW-0812">Transmembrane</keyword>
<keyword evidence="2" id="KW-1133">Transmembrane helix</keyword>
<reference evidence="4" key="2">
    <citation type="submission" date="2023-05" db="EMBL/GenBank/DDBJ databases">
        <authorList>
            <consortium name="Lawrence Berkeley National Laboratory"/>
            <person name="Steindorff A."/>
            <person name="Hensen N."/>
            <person name="Bonometti L."/>
            <person name="Westerberg I."/>
            <person name="Brannstrom I.O."/>
            <person name="Guillou S."/>
            <person name="Cros-Aarteil S."/>
            <person name="Calhoun S."/>
            <person name="Haridas S."/>
            <person name="Kuo A."/>
            <person name="Mondo S."/>
            <person name="Pangilinan J."/>
            <person name="Riley R."/>
            <person name="Labutti K."/>
            <person name="Andreopoulos B."/>
            <person name="Lipzen A."/>
            <person name="Chen C."/>
            <person name="Yanf M."/>
            <person name="Daum C."/>
            <person name="Ng V."/>
            <person name="Clum A."/>
            <person name="Ohm R."/>
            <person name="Martin F."/>
            <person name="Silar P."/>
            <person name="Natvig D."/>
            <person name="Lalanne C."/>
            <person name="Gautier V."/>
            <person name="Ament-Velasquez S.L."/>
            <person name="Kruys A."/>
            <person name="Hutchinson M.I."/>
            <person name="Powell A.J."/>
            <person name="Barry K."/>
            <person name="Miller A.N."/>
            <person name="Grigoriev I.V."/>
            <person name="Debuchy R."/>
            <person name="Gladieux P."/>
            <person name="Thoren M.H."/>
            <person name="Johannesson H."/>
        </authorList>
    </citation>
    <scope>NUCLEOTIDE SEQUENCE</scope>
    <source>
        <strain evidence="4">PSN309</strain>
    </source>
</reference>
<name>A0AAN7AGU4_9PEZI</name>
<feature type="region of interest" description="Disordered" evidence="1">
    <location>
        <begin position="423"/>
        <end position="498"/>
    </location>
</feature>
<comment type="caution">
    <text evidence="4">The sequence shown here is derived from an EMBL/GenBank/DDBJ whole genome shotgun (WGS) entry which is preliminary data.</text>
</comment>
<keyword evidence="3" id="KW-0732">Signal</keyword>